<evidence type="ECO:0000313" key="2">
    <source>
        <dbReference type="EMBL" id="KAI9278916.1"/>
    </source>
</evidence>
<feature type="region of interest" description="Disordered" evidence="1">
    <location>
        <begin position="284"/>
        <end position="313"/>
    </location>
</feature>
<reference evidence="2" key="2">
    <citation type="submission" date="2023-02" db="EMBL/GenBank/DDBJ databases">
        <authorList>
            <consortium name="DOE Joint Genome Institute"/>
            <person name="Mondo S.J."/>
            <person name="Chang Y."/>
            <person name="Wang Y."/>
            <person name="Ahrendt S."/>
            <person name="Andreopoulos W."/>
            <person name="Barry K."/>
            <person name="Beard J."/>
            <person name="Benny G.L."/>
            <person name="Blankenship S."/>
            <person name="Bonito G."/>
            <person name="Cuomo C."/>
            <person name="Desiro A."/>
            <person name="Gervers K.A."/>
            <person name="Hundley H."/>
            <person name="Kuo A."/>
            <person name="LaButti K."/>
            <person name="Lang B.F."/>
            <person name="Lipzen A."/>
            <person name="O'Donnell K."/>
            <person name="Pangilinan J."/>
            <person name="Reynolds N."/>
            <person name="Sandor L."/>
            <person name="Smith M.W."/>
            <person name="Tsang A."/>
            <person name="Grigoriev I.V."/>
            <person name="Stajich J.E."/>
            <person name="Spatafora J.W."/>
        </authorList>
    </citation>
    <scope>NUCLEOTIDE SEQUENCE</scope>
    <source>
        <strain evidence="2">RSA 2281</strain>
    </source>
</reference>
<evidence type="ECO:0000313" key="3">
    <source>
        <dbReference type="Proteomes" id="UP001209540"/>
    </source>
</evidence>
<feature type="compositionally biased region" description="Basic and acidic residues" evidence="1">
    <location>
        <begin position="165"/>
        <end position="175"/>
    </location>
</feature>
<name>A0AAD5KDJ8_9FUNG</name>
<feature type="region of interest" description="Disordered" evidence="1">
    <location>
        <begin position="161"/>
        <end position="196"/>
    </location>
</feature>
<comment type="caution">
    <text evidence="2">The sequence shown here is derived from an EMBL/GenBank/DDBJ whole genome shotgun (WGS) entry which is preliminary data.</text>
</comment>
<feature type="region of interest" description="Disordered" evidence="1">
    <location>
        <begin position="64"/>
        <end position="92"/>
    </location>
</feature>
<protein>
    <recommendedName>
        <fullName evidence="4">MSP domain-containing protein</fullName>
    </recommendedName>
</protein>
<accession>A0AAD5KDJ8</accession>
<sequence length="665" mass="75172">MGVAEEEEPQLTNVGYLHQKGSKGKSSLTRSKIIKSNLYKDLDRLEESVDADFEKHLAEARAASLKDQNSNLTDYDNEKTKRSTPNTEEQEQQYYYDGKYDENYNYGDNNSQETGSILRGLEQVPFVGDIKLPFGSRPSSVRGGLSDVSLHSDNEILGDLLAQPYDHDHGANENSRRRRREGRRTSNGSSLDDHYSLSGDWRTSNHWIPNHDLVDEKYSVTPLVNPVITKNIASTTHRKQKKEHSNERISPVITSVPPPRAMSPGQYFAARSLPLDSFDEIWNNNNNNNSNSNKKKVRSPAMSSRKSSRKSSAVLENDDFLLQSFKSLPQTLSHNYSIQPVNNNNNNTSYVTKKYNKTQTSRQQAHEHQSLDGSFGRSIRSNDSSNNNNKNSKDEYVSIPVIRQDHKSDHTNNAGVISGTVRLRRIHAVDRSDTDIEDYNQYSGGDEGVLTTGGGEEEEECAVTPKRLLLQCKLFADSVQPGSSQIRITNNSTHRVKTFSLFYARGKLKFLHRQGIVPAKGHVDISVRLRRSAAISKHRSSPSQTNDNSKIYYNFETILILIDGKYSQQVDVDMEIFDERIKRIAEEESLLSQSVVSEIHPSSPLSRRRRSPTSPITKDTPVHHDYNSAIQEEPLLLSQRPMTTSTIFPSIKSKCPICVIEQQWC</sequence>
<feature type="region of interest" description="Disordered" evidence="1">
    <location>
        <begin position="1"/>
        <end position="28"/>
    </location>
</feature>
<dbReference type="PANTHER" id="PTHR20916">
    <property type="entry name" value="CYSTEINE AND GLYCINE-RICH PROTEIN 2 BINDING PROTEIN"/>
    <property type="match status" value="1"/>
</dbReference>
<feature type="region of interest" description="Disordered" evidence="1">
    <location>
        <begin position="231"/>
        <end position="265"/>
    </location>
</feature>
<dbReference type="EMBL" id="JAIXMP010000001">
    <property type="protein sequence ID" value="KAI9278916.1"/>
    <property type="molecule type" value="Genomic_DNA"/>
</dbReference>
<feature type="compositionally biased region" description="Low complexity" evidence="1">
    <location>
        <begin position="381"/>
        <end position="390"/>
    </location>
</feature>
<reference evidence="2" key="1">
    <citation type="journal article" date="2022" name="IScience">
        <title>Evolution of zygomycete secretomes and the origins of terrestrial fungal ecologies.</title>
        <authorList>
            <person name="Chang Y."/>
            <person name="Wang Y."/>
            <person name="Mondo S."/>
            <person name="Ahrendt S."/>
            <person name="Andreopoulos W."/>
            <person name="Barry K."/>
            <person name="Beard J."/>
            <person name="Benny G.L."/>
            <person name="Blankenship S."/>
            <person name="Bonito G."/>
            <person name="Cuomo C."/>
            <person name="Desiro A."/>
            <person name="Gervers K.A."/>
            <person name="Hundley H."/>
            <person name="Kuo A."/>
            <person name="LaButti K."/>
            <person name="Lang B.F."/>
            <person name="Lipzen A."/>
            <person name="O'Donnell K."/>
            <person name="Pangilinan J."/>
            <person name="Reynolds N."/>
            <person name="Sandor L."/>
            <person name="Smith M.E."/>
            <person name="Tsang A."/>
            <person name="Grigoriev I.V."/>
            <person name="Stajich J.E."/>
            <person name="Spatafora J.W."/>
        </authorList>
    </citation>
    <scope>NUCLEOTIDE SEQUENCE</scope>
    <source>
        <strain evidence="2">RSA 2281</strain>
    </source>
</reference>
<organism evidence="2 3">
    <name type="scientific">Phascolomyces articulosus</name>
    <dbReference type="NCBI Taxonomy" id="60185"/>
    <lineage>
        <taxon>Eukaryota</taxon>
        <taxon>Fungi</taxon>
        <taxon>Fungi incertae sedis</taxon>
        <taxon>Mucoromycota</taxon>
        <taxon>Mucoromycotina</taxon>
        <taxon>Mucoromycetes</taxon>
        <taxon>Mucorales</taxon>
        <taxon>Lichtheimiaceae</taxon>
        <taxon>Phascolomyces</taxon>
    </lineage>
</organism>
<gene>
    <name evidence="2" type="ORF">BDA99DRAFT_493438</name>
</gene>
<evidence type="ECO:0000256" key="1">
    <source>
        <dbReference type="SAM" id="MobiDB-lite"/>
    </source>
</evidence>
<feature type="region of interest" description="Disordered" evidence="1">
    <location>
        <begin position="601"/>
        <end position="625"/>
    </location>
</feature>
<dbReference type="AlphaFoldDB" id="A0AAD5KDJ8"/>
<feature type="region of interest" description="Disordered" evidence="1">
    <location>
        <begin position="356"/>
        <end position="395"/>
    </location>
</feature>
<dbReference type="Proteomes" id="UP001209540">
    <property type="component" value="Unassembled WGS sequence"/>
</dbReference>
<keyword evidence="3" id="KW-1185">Reference proteome</keyword>
<evidence type="ECO:0008006" key="4">
    <source>
        <dbReference type="Google" id="ProtNLM"/>
    </source>
</evidence>
<proteinExistence type="predicted"/>
<dbReference type="PANTHER" id="PTHR20916:SF18">
    <property type="entry name" value="IPT_TIG DOMAIN-CONTAINING PROTEIN"/>
    <property type="match status" value="1"/>
</dbReference>